<dbReference type="EMBL" id="FNFO01000001">
    <property type="protein sequence ID" value="SDJ81083.1"/>
    <property type="molecule type" value="Genomic_DNA"/>
</dbReference>
<organism evidence="1 2">
    <name type="scientific">Catalinimonas alkaloidigena</name>
    <dbReference type="NCBI Taxonomy" id="1075417"/>
    <lineage>
        <taxon>Bacteria</taxon>
        <taxon>Pseudomonadati</taxon>
        <taxon>Bacteroidota</taxon>
        <taxon>Cytophagia</taxon>
        <taxon>Cytophagales</taxon>
        <taxon>Catalimonadaceae</taxon>
        <taxon>Catalinimonas</taxon>
    </lineage>
</organism>
<proteinExistence type="predicted"/>
<dbReference type="Proteomes" id="UP000198510">
    <property type="component" value="Unassembled WGS sequence"/>
</dbReference>
<evidence type="ECO:0000313" key="2">
    <source>
        <dbReference type="Proteomes" id="UP000198510"/>
    </source>
</evidence>
<dbReference type="AlphaFoldDB" id="A0A1G8WSH2"/>
<dbReference type="OrthoDB" id="954784at2"/>
<protein>
    <recommendedName>
        <fullName evidence="3">DUF4494 domain-containing protein</fullName>
    </recommendedName>
</protein>
<evidence type="ECO:0000313" key="1">
    <source>
        <dbReference type="EMBL" id="SDJ81083.1"/>
    </source>
</evidence>
<name>A0A1G8WSH2_9BACT</name>
<dbReference type="Pfam" id="PF14902">
    <property type="entry name" value="DUF4494"/>
    <property type="match status" value="1"/>
</dbReference>
<accession>A0A1G8WSH2</accession>
<dbReference type="STRING" id="1075417.SAMN05421823_101169"/>
<reference evidence="1 2" key="1">
    <citation type="submission" date="2016-10" db="EMBL/GenBank/DDBJ databases">
        <authorList>
            <person name="de Groot N.N."/>
        </authorList>
    </citation>
    <scope>NUCLEOTIDE SEQUENCE [LARGE SCALE GENOMIC DNA]</scope>
    <source>
        <strain evidence="1 2">DSM 25186</strain>
    </source>
</reference>
<evidence type="ECO:0008006" key="3">
    <source>
        <dbReference type="Google" id="ProtNLM"/>
    </source>
</evidence>
<gene>
    <name evidence="1" type="ORF">SAMN05421823_101169</name>
</gene>
<sequence length="176" mass="20021">MGIWFLCKLSYQQQEENGKVTKVKEQYLIDAMSFTEAEARVYEELGSALPEFILQSVNKMNLQEIFHYEDQETWYKAKVVFIDVDEKTGKEKKTVNTMLVTADSVKQACERIEESLGTLMVTWQITDVGLTPIIEIFPYVDDRENNEDVRAFAEEVDLETGEVVAAAATSESSEPA</sequence>
<keyword evidence="2" id="KW-1185">Reference proteome</keyword>
<dbReference type="RefSeq" id="WP_089677962.1">
    <property type="nucleotide sequence ID" value="NZ_FNFO01000001.1"/>
</dbReference>
<dbReference type="InterPro" id="IPR027848">
    <property type="entry name" value="DUF4494"/>
</dbReference>